<accession>A0A101M5F5</accession>
<organism evidence="1">
    <name type="scientific">Picea glauca</name>
    <name type="common">White spruce</name>
    <name type="synonym">Pinus glauca</name>
    <dbReference type="NCBI Taxonomy" id="3330"/>
    <lineage>
        <taxon>Eukaryota</taxon>
        <taxon>Viridiplantae</taxon>
        <taxon>Streptophyta</taxon>
        <taxon>Embryophyta</taxon>
        <taxon>Tracheophyta</taxon>
        <taxon>Spermatophyta</taxon>
        <taxon>Pinopsida</taxon>
        <taxon>Pinidae</taxon>
        <taxon>Conifers I</taxon>
        <taxon>Pinales</taxon>
        <taxon>Pinaceae</taxon>
        <taxon>Picea</taxon>
    </lineage>
</organism>
<name>A0A101M5F5_PICGL</name>
<geneLocation type="mitochondrion" evidence="1"/>
<reference evidence="1" key="1">
    <citation type="journal article" date="2015" name="Genome Biol. Evol.">
        <title>Organellar Genomes of White Spruce (Picea glauca): Assembly and Annotation.</title>
        <authorList>
            <person name="Jackman S.D."/>
            <person name="Warren R.L."/>
            <person name="Gibb E.A."/>
            <person name="Vandervalk B.P."/>
            <person name="Mohamadi H."/>
            <person name="Chu J."/>
            <person name="Raymond A."/>
            <person name="Pleasance S."/>
            <person name="Coope R."/>
            <person name="Wildung M.R."/>
            <person name="Ritland C.E."/>
            <person name="Bousquet J."/>
            <person name="Jones S.J."/>
            <person name="Bohlmann J."/>
            <person name="Birol I."/>
        </authorList>
    </citation>
    <scope>NUCLEOTIDE SEQUENCE [LARGE SCALE GENOMIC DNA]</scope>
    <source>
        <tissue evidence="1">Flushing bud</tissue>
    </source>
</reference>
<proteinExistence type="predicted"/>
<sequence length="29" mass="3555">MVLLSQGMKEYLLGLEPMQLLILRWRPYY</sequence>
<gene>
    <name evidence="1" type="ORF">ABT39_MTgene1175</name>
</gene>
<dbReference type="AlphaFoldDB" id="A0A101M5F5"/>
<protein>
    <submittedName>
        <fullName evidence="1">Uncharacterized protein</fullName>
    </submittedName>
</protein>
<comment type="caution">
    <text evidence="1">The sequence shown here is derived from an EMBL/GenBank/DDBJ whole genome shotgun (WGS) entry which is preliminary data.</text>
</comment>
<evidence type="ECO:0000313" key="1">
    <source>
        <dbReference type="EMBL" id="KUM51328.1"/>
    </source>
</evidence>
<dbReference type="EMBL" id="LKAM01000001">
    <property type="protein sequence ID" value="KUM51328.1"/>
    <property type="molecule type" value="Genomic_DNA"/>
</dbReference>
<keyword evidence="1" id="KW-0496">Mitochondrion</keyword>